<evidence type="ECO:0000256" key="4">
    <source>
        <dbReference type="ARBA" id="ARBA00022777"/>
    </source>
</evidence>
<gene>
    <name evidence="8" type="ORF">A7979_04020</name>
</gene>
<keyword evidence="2 6" id="KW-0808">Transferase</keyword>
<accession>A0A1Y1RNQ7</accession>
<evidence type="ECO:0000256" key="3">
    <source>
        <dbReference type="ARBA" id="ARBA00022741"/>
    </source>
</evidence>
<dbReference type="SUPFAM" id="SSF53613">
    <property type="entry name" value="Ribokinase-like"/>
    <property type="match status" value="1"/>
</dbReference>
<dbReference type="PANTHER" id="PTHR46566:SF5">
    <property type="entry name" value="1-PHOSPHOFRUCTOKINASE"/>
    <property type="match status" value="1"/>
</dbReference>
<keyword evidence="3" id="KW-0547">Nucleotide-binding</keyword>
<organism evidence="8 9">
    <name type="scientific">Rothia nasimurium</name>
    <dbReference type="NCBI Taxonomy" id="85336"/>
    <lineage>
        <taxon>Bacteria</taxon>
        <taxon>Bacillati</taxon>
        <taxon>Actinomycetota</taxon>
        <taxon>Actinomycetes</taxon>
        <taxon>Micrococcales</taxon>
        <taxon>Micrococcaceae</taxon>
        <taxon>Rothia</taxon>
    </lineage>
</organism>
<evidence type="ECO:0000313" key="9">
    <source>
        <dbReference type="Proteomes" id="UP000192359"/>
    </source>
</evidence>
<evidence type="ECO:0000313" key="8">
    <source>
        <dbReference type="EMBL" id="ORC16493.1"/>
    </source>
</evidence>
<comment type="caution">
    <text evidence="8">The sequence shown here is derived from an EMBL/GenBank/DDBJ whole genome shotgun (WGS) entry which is preliminary data.</text>
</comment>
<dbReference type="InterPro" id="IPR017583">
    <property type="entry name" value="Tagatose/fructose_Pkinase"/>
</dbReference>
<dbReference type="PROSITE" id="PS00584">
    <property type="entry name" value="PFKB_KINASES_2"/>
    <property type="match status" value="1"/>
</dbReference>
<keyword evidence="9" id="KW-1185">Reference proteome</keyword>
<keyword evidence="4 8" id="KW-0418">Kinase</keyword>
<dbReference type="CDD" id="cd01164">
    <property type="entry name" value="FruK_PfkB_like"/>
    <property type="match status" value="1"/>
</dbReference>
<dbReference type="Pfam" id="PF00294">
    <property type="entry name" value="PfkB"/>
    <property type="match status" value="1"/>
</dbReference>
<evidence type="ECO:0000256" key="5">
    <source>
        <dbReference type="ARBA" id="ARBA00022840"/>
    </source>
</evidence>
<evidence type="ECO:0000256" key="6">
    <source>
        <dbReference type="PIRNR" id="PIRNR000535"/>
    </source>
</evidence>
<dbReference type="InterPro" id="IPR002173">
    <property type="entry name" value="Carboh/pur_kinase_PfkB_CS"/>
</dbReference>
<reference evidence="8 9" key="1">
    <citation type="submission" date="2016-05" db="EMBL/GenBank/DDBJ databases">
        <title>Draft genome sequence of a porcine commensal Rothia nasimurium.</title>
        <authorList>
            <person name="Gaiser R.A."/>
            <person name="Van Baarlen P."/>
            <person name="Wells J.M."/>
        </authorList>
    </citation>
    <scope>NUCLEOTIDE SEQUENCE [LARGE SCALE GENOMIC DNA]</scope>
    <source>
        <strain evidence="8 9">PT-32</strain>
    </source>
</reference>
<evidence type="ECO:0000256" key="2">
    <source>
        <dbReference type="ARBA" id="ARBA00022679"/>
    </source>
</evidence>
<dbReference type="GO" id="GO:0005829">
    <property type="term" value="C:cytosol"/>
    <property type="evidence" value="ECO:0007669"/>
    <property type="project" value="TreeGrafter"/>
</dbReference>
<dbReference type="GO" id="GO:0008443">
    <property type="term" value="F:phosphofructokinase activity"/>
    <property type="evidence" value="ECO:0007669"/>
    <property type="project" value="TreeGrafter"/>
</dbReference>
<name>A0A1Y1RNQ7_9MICC</name>
<proteinExistence type="inferred from homology"/>
<dbReference type="Gene3D" id="3.40.1190.20">
    <property type="match status" value="1"/>
</dbReference>
<comment type="similarity">
    <text evidence="1">Belongs to the carbohydrate kinase PfkB family.</text>
</comment>
<dbReference type="InterPro" id="IPR029056">
    <property type="entry name" value="Ribokinase-like"/>
</dbReference>
<dbReference type="GO" id="GO:0005524">
    <property type="term" value="F:ATP binding"/>
    <property type="evidence" value="ECO:0007669"/>
    <property type="project" value="UniProtKB-KW"/>
</dbReference>
<dbReference type="OrthoDB" id="9801219at2"/>
<dbReference type="PANTHER" id="PTHR46566">
    <property type="entry name" value="1-PHOSPHOFRUCTOKINASE-RELATED"/>
    <property type="match status" value="1"/>
</dbReference>
<evidence type="ECO:0000259" key="7">
    <source>
        <dbReference type="Pfam" id="PF00294"/>
    </source>
</evidence>
<dbReference type="InterPro" id="IPR011611">
    <property type="entry name" value="PfkB_dom"/>
</dbReference>
<dbReference type="RefSeq" id="WP_083092066.1">
    <property type="nucleotide sequence ID" value="NZ_LXWF01000040.1"/>
</dbReference>
<sequence>MIVTLTANPSMDRTVELAHEIKRGAVQRAVAAASDPGGKGVNIARALSVSGFETIAVLPGDSEDPVLSSLKDASVPFVNMPIGTPIRSNITIVEPDGTTTKINAPGKPLNDVAQQQLTRLMIKETIDASWLVLAGSLPAGVPTDYYAVVGRSLRESLGEKAPRIAVDTSGAALRDALVGLDGMPNLIKPNSEELAELVGKIEMTDELEASPELTARTAQELVDRGVEMVLATLGGGGAVLVTAEGAWHAVHAPIKVRSTVGAGDCSLAGFLIAHEQGKTLPECLIQAVAHGSAAAALPGTQVPTLESTTPSAVTLRQLAL</sequence>
<evidence type="ECO:0000256" key="1">
    <source>
        <dbReference type="ARBA" id="ARBA00010688"/>
    </source>
</evidence>
<dbReference type="EMBL" id="LXWF01000040">
    <property type="protein sequence ID" value="ORC16493.1"/>
    <property type="molecule type" value="Genomic_DNA"/>
</dbReference>
<dbReference type="Proteomes" id="UP000192359">
    <property type="component" value="Unassembled WGS sequence"/>
</dbReference>
<keyword evidence="5" id="KW-0067">ATP-binding</keyword>
<protein>
    <submittedName>
        <fullName evidence="8">1-phosphofructokinase</fullName>
    </submittedName>
</protein>
<dbReference type="AlphaFoldDB" id="A0A1Y1RNQ7"/>
<dbReference type="PIRSF" id="PIRSF000535">
    <property type="entry name" value="1PFK/6PFK/LacC"/>
    <property type="match status" value="1"/>
</dbReference>
<feature type="domain" description="Carbohydrate kinase PfkB" evidence="7">
    <location>
        <begin position="21"/>
        <end position="303"/>
    </location>
</feature>
<dbReference type="NCBIfam" id="TIGR03168">
    <property type="entry name" value="1-PFK"/>
    <property type="match status" value="1"/>
</dbReference>